<gene>
    <name evidence="2" type="ORF">ACFPN2_23245</name>
</gene>
<organism evidence="2 3">
    <name type="scientific">Steroidobacter flavus</name>
    <dbReference type="NCBI Taxonomy" id="1842136"/>
    <lineage>
        <taxon>Bacteria</taxon>
        <taxon>Pseudomonadati</taxon>
        <taxon>Pseudomonadota</taxon>
        <taxon>Gammaproteobacteria</taxon>
        <taxon>Steroidobacterales</taxon>
        <taxon>Steroidobacteraceae</taxon>
        <taxon>Steroidobacter</taxon>
    </lineage>
</organism>
<name>A0ABV8SYB5_9GAMM</name>
<accession>A0ABV8SYB5</accession>
<evidence type="ECO:0000259" key="1">
    <source>
        <dbReference type="Pfam" id="PF21546"/>
    </source>
</evidence>
<evidence type="ECO:0000313" key="2">
    <source>
        <dbReference type="EMBL" id="MFC4312017.1"/>
    </source>
</evidence>
<comment type="caution">
    <text evidence="2">The sequence shown here is derived from an EMBL/GenBank/DDBJ whole genome shotgun (WGS) entry which is preliminary data.</text>
</comment>
<evidence type="ECO:0000313" key="3">
    <source>
        <dbReference type="Proteomes" id="UP001595904"/>
    </source>
</evidence>
<dbReference type="Pfam" id="PF21546">
    <property type="entry name" value="FGGY_C_2"/>
    <property type="match status" value="1"/>
</dbReference>
<keyword evidence="2" id="KW-0418">Kinase</keyword>
<reference evidence="3" key="1">
    <citation type="journal article" date="2019" name="Int. J. Syst. Evol. Microbiol.">
        <title>The Global Catalogue of Microorganisms (GCM) 10K type strain sequencing project: providing services to taxonomists for standard genome sequencing and annotation.</title>
        <authorList>
            <consortium name="The Broad Institute Genomics Platform"/>
            <consortium name="The Broad Institute Genome Sequencing Center for Infectious Disease"/>
            <person name="Wu L."/>
            <person name="Ma J."/>
        </authorList>
    </citation>
    <scope>NUCLEOTIDE SEQUENCE [LARGE SCALE GENOMIC DNA]</scope>
    <source>
        <strain evidence="3">CGMCC 1.10759</strain>
    </source>
</reference>
<dbReference type="Proteomes" id="UP001595904">
    <property type="component" value="Unassembled WGS sequence"/>
</dbReference>
<protein>
    <submittedName>
        <fullName evidence="2">FGGY-family carbohydrate kinase</fullName>
        <ecNumber evidence="2">2.7.1.-</ecNumber>
    </submittedName>
</protein>
<dbReference type="InterPro" id="IPR049382">
    <property type="entry name" value="FGGY_C_2"/>
</dbReference>
<sequence length="470" mass="51470">MNARCILVFDVGKTNAKLTLWTRQGQPLARRVRRNRDAAVPGYRSLDAEGIEHWLAETLADFARQASIGAIIPVGHGAAAALIYENRLFSAPMDYEHEVDASVRASYLSERDPFSETGSPALPQGLNLGTQLYDLERTAGAWPEDLQILPWPQYWAWRLTGIMASEVSSLGCHTDLWNPHKHEFSGLAQRRGWDQRFAPLNRAGAPLGVITPEWSKRTGIPQDCVVYCGLHDSNAALLAARAHADGQDRDTTVLSTGTWFVAMRVPAANTEPDLAALDETRDCLINVDVDGRPVPSSRFMGGREAEVMAQLNSHALTTNYDPQRLIDRIPELLNSGTFALPSFASGCGPFPRATGGWRRKPGDPADQRAIAGLHLALLANASLDLIGSRERLIIEGRFAEAVVFIRALAALRPQQQVFVSNAHDDVPFGAMRLIEPTLKPSSALVPVEPLAVDFSEYAHAWLDHAQRSAA</sequence>
<keyword evidence="3" id="KW-1185">Reference proteome</keyword>
<dbReference type="SUPFAM" id="SSF53067">
    <property type="entry name" value="Actin-like ATPase domain"/>
    <property type="match status" value="1"/>
</dbReference>
<dbReference type="CDD" id="cd07772">
    <property type="entry name" value="ASKHA_NBD_FGGY_NaCK-like"/>
    <property type="match status" value="1"/>
</dbReference>
<dbReference type="Gene3D" id="3.30.420.40">
    <property type="match status" value="3"/>
</dbReference>
<dbReference type="GO" id="GO:0016301">
    <property type="term" value="F:kinase activity"/>
    <property type="evidence" value="ECO:0007669"/>
    <property type="project" value="UniProtKB-KW"/>
</dbReference>
<proteinExistence type="predicted"/>
<feature type="domain" description="Carbohydrate kinase FGGY C-terminal" evidence="1">
    <location>
        <begin position="250"/>
        <end position="437"/>
    </location>
</feature>
<dbReference type="EMBL" id="JBHSDU010000014">
    <property type="protein sequence ID" value="MFC4312017.1"/>
    <property type="molecule type" value="Genomic_DNA"/>
</dbReference>
<dbReference type="RefSeq" id="WP_380601058.1">
    <property type="nucleotide sequence ID" value="NZ_JBHSDU010000014.1"/>
</dbReference>
<dbReference type="InterPro" id="IPR043129">
    <property type="entry name" value="ATPase_NBD"/>
</dbReference>
<keyword evidence="2" id="KW-0808">Transferase</keyword>
<dbReference type="EC" id="2.7.1.-" evidence="2"/>